<gene>
    <name evidence="2" type="ORF">MAR_011617</name>
    <name evidence="3" type="ORF">MAR_012742</name>
</gene>
<organism evidence="2 4">
    <name type="scientific">Mya arenaria</name>
    <name type="common">Soft-shell clam</name>
    <dbReference type="NCBI Taxonomy" id="6604"/>
    <lineage>
        <taxon>Eukaryota</taxon>
        <taxon>Metazoa</taxon>
        <taxon>Spiralia</taxon>
        <taxon>Lophotrochozoa</taxon>
        <taxon>Mollusca</taxon>
        <taxon>Bivalvia</taxon>
        <taxon>Autobranchia</taxon>
        <taxon>Heteroconchia</taxon>
        <taxon>Euheterodonta</taxon>
        <taxon>Imparidentia</taxon>
        <taxon>Neoheterodontei</taxon>
        <taxon>Myida</taxon>
        <taxon>Myoidea</taxon>
        <taxon>Myidae</taxon>
        <taxon>Mya</taxon>
    </lineage>
</organism>
<feature type="transmembrane region" description="Helical" evidence="1">
    <location>
        <begin position="62"/>
        <end position="81"/>
    </location>
</feature>
<dbReference type="EMBL" id="CP111025">
    <property type="protein sequence ID" value="WAR25913.1"/>
    <property type="molecule type" value="Genomic_DNA"/>
</dbReference>
<keyword evidence="1" id="KW-0472">Membrane</keyword>
<keyword evidence="4" id="KW-1185">Reference proteome</keyword>
<evidence type="ECO:0000313" key="2">
    <source>
        <dbReference type="EMBL" id="WAR25913.1"/>
    </source>
</evidence>
<keyword evidence="1" id="KW-0812">Transmembrane</keyword>
<evidence type="ECO:0000313" key="4">
    <source>
        <dbReference type="Proteomes" id="UP001164746"/>
    </source>
</evidence>
<proteinExistence type="predicted"/>
<accession>A0ABY7FYD4</accession>
<keyword evidence="1" id="KW-1133">Transmembrane helix</keyword>
<evidence type="ECO:0000313" key="3">
    <source>
        <dbReference type="EMBL" id="WAR27038.1"/>
    </source>
</evidence>
<dbReference type="Proteomes" id="UP001164746">
    <property type="component" value="Chromosome 14"/>
</dbReference>
<name>A0ABY7FYD4_MYAAR</name>
<dbReference type="EMBL" id="CP111025">
    <property type="protein sequence ID" value="WAR27038.1"/>
    <property type="molecule type" value="Genomic_DNA"/>
</dbReference>
<sequence length="296" mass="33456">MRSSAESKPRLVFIRQKRNTLVSWLSDGCDKKRFLFDNLCEKTAGLYGLENFRRGCLTFFRWKTYFIIMTTLVASTVAAPMPRNRPARSTGNISRPCNLYDNGESLVNVPIQTAIGDLVRRAEGARLTSAEIKQYVRNTYISSAALTSHVENDTFLPSEDVILTDQTKIAAVQNPATALKEHYSLLFKLVTHVEYIRTHNEISKQTQEGSLKMRLEELEIEIYRILCDIKIALLGMREDTSNVTTVFEVSQAFKSTGENITNETLRAYVVIKDSEAVMKYLKGIYAAINDAMVSTV</sequence>
<evidence type="ECO:0000256" key="1">
    <source>
        <dbReference type="SAM" id="Phobius"/>
    </source>
</evidence>
<reference evidence="2" key="1">
    <citation type="submission" date="2022-11" db="EMBL/GenBank/DDBJ databases">
        <title>Centuries of genome instability and evolution in soft-shell clam transmissible cancer (bioRxiv).</title>
        <authorList>
            <person name="Hart S.F.M."/>
            <person name="Yonemitsu M.A."/>
            <person name="Giersch R.M."/>
            <person name="Beal B.F."/>
            <person name="Arriagada G."/>
            <person name="Davis B.W."/>
            <person name="Ostrander E.A."/>
            <person name="Goff S.P."/>
            <person name="Metzger M.J."/>
        </authorList>
    </citation>
    <scope>NUCLEOTIDE SEQUENCE</scope>
    <source>
        <strain evidence="2">MELC-2E11</strain>
        <tissue evidence="2">Siphon/mantle</tissue>
    </source>
</reference>
<protein>
    <submittedName>
        <fullName evidence="2">Uncharacterized protein</fullName>
    </submittedName>
</protein>